<dbReference type="Gene3D" id="1.10.101.10">
    <property type="entry name" value="PGBD-like superfamily/PGBD"/>
    <property type="match status" value="1"/>
</dbReference>
<gene>
    <name evidence="9" type="ORF">DFR24_1048</name>
</gene>
<evidence type="ECO:0000256" key="4">
    <source>
        <dbReference type="ARBA" id="ARBA00022960"/>
    </source>
</evidence>
<evidence type="ECO:0000256" key="7">
    <source>
        <dbReference type="PROSITE-ProRule" id="PRU01373"/>
    </source>
</evidence>
<dbReference type="SUPFAM" id="SSF47090">
    <property type="entry name" value="PGBD-like"/>
    <property type="match status" value="1"/>
</dbReference>
<keyword evidence="6 7" id="KW-0961">Cell wall biogenesis/degradation</keyword>
<evidence type="ECO:0000313" key="10">
    <source>
        <dbReference type="Proteomes" id="UP000295341"/>
    </source>
</evidence>
<dbReference type="GO" id="GO:0004180">
    <property type="term" value="F:carboxypeptidase activity"/>
    <property type="evidence" value="ECO:0007669"/>
    <property type="project" value="UniProtKB-ARBA"/>
</dbReference>
<reference evidence="9 10" key="1">
    <citation type="submission" date="2019-03" db="EMBL/GenBank/DDBJ databases">
        <title>Genomic Encyclopedia of Type Strains, Phase IV (KMG-IV): sequencing the most valuable type-strain genomes for metagenomic binning, comparative biology and taxonomic classification.</title>
        <authorList>
            <person name="Goeker M."/>
        </authorList>
    </citation>
    <scope>NUCLEOTIDE SEQUENCE [LARGE SCALE GENOMIC DNA]</scope>
    <source>
        <strain evidence="9 10">DSM 26377</strain>
    </source>
</reference>
<keyword evidence="10" id="KW-1185">Reference proteome</keyword>
<protein>
    <submittedName>
        <fullName evidence="9">Murein L,D-transpeptidase YcbB/YkuD</fullName>
    </submittedName>
</protein>
<dbReference type="GO" id="GO:0008360">
    <property type="term" value="P:regulation of cell shape"/>
    <property type="evidence" value="ECO:0007669"/>
    <property type="project" value="UniProtKB-UniRule"/>
</dbReference>
<evidence type="ECO:0000256" key="1">
    <source>
        <dbReference type="ARBA" id="ARBA00004752"/>
    </source>
</evidence>
<keyword evidence="3" id="KW-0808">Transferase</keyword>
<dbReference type="PANTHER" id="PTHR41533">
    <property type="entry name" value="L,D-TRANSPEPTIDASE HI_1667-RELATED"/>
    <property type="match status" value="1"/>
</dbReference>
<dbReference type="OrthoDB" id="9778545at2"/>
<dbReference type="CDD" id="cd16913">
    <property type="entry name" value="YkuD_like"/>
    <property type="match status" value="1"/>
</dbReference>
<dbReference type="RefSeq" id="WP_133880239.1">
    <property type="nucleotide sequence ID" value="NZ_MWIN01000012.1"/>
</dbReference>
<feature type="domain" description="L,D-TPase catalytic" evidence="8">
    <location>
        <begin position="444"/>
        <end position="629"/>
    </location>
</feature>
<accession>A0A4R7PDQ4</accession>
<dbReference type="Gene3D" id="2.40.440.10">
    <property type="entry name" value="L,D-transpeptidase catalytic domain-like"/>
    <property type="match status" value="1"/>
</dbReference>
<dbReference type="PROSITE" id="PS52029">
    <property type="entry name" value="LD_TPASE"/>
    <property type="match status" value="1"/>
</dbReference>
<dbReference type="InterPro" id="IPR002477">
    <property type="entry name" value="Peptidoglycan-bd-like"/>
</dbReference>
<comment type="pathway">
    <text evidence="1 7">Cell wall biogenesis; peptidoglycan biosynthesis.</text>
</comment>
<dbReference type="SUPFAM" id="SSF141523">
    <property type="entry name" value="L,D-transpeptidase catalytic domain-like"/>
    <property type="match status" value="1"/>
</dbReference>
<dbReference type="GO" id="GO:0016740">
    <property type="term" value="F:transferase activity"/>
    <property type="evidence" value="ECO:0007669"/>
    <property type="project" value="UniProtKB-KW"/>
</dbReference>
<evidence type="ECO:0000256" key="5">
    <source>
        <dbReference type="ARBA" id="ARBA00022984"/>
    </source>
</evidence>
<proteinExistence type="inferred from homology"/>
<dbReference type="Pfam" id="PF01471">
    <property type="entry name" value="PG_binding_1"/>
    <property type="match status" value="1"/>
</dbReference>
<dbReference type="InterPro" id="IPR005490">
    <property type="entry name" value="LD_TPept_cat_dom"/>
</dbReference>
<dbReference type="InterPro" id="IPR036365">
    <property type="entry name" value="PGBD-like_sf"/>
</dbReference>
<feature type="active site" description="Proton donor/acceptor" evidence="7">
    <location>
        <position position="572"/>
    </location>
</feature>
<evidence type="ECO:0000256" key="2">
    <source>
        <dbReference type="ARBA" id="ARBA00005992"/>
    </source>
</evidence>
<dbReference type="Pfam" id="PF03734">
    <property type="entry name" value="YkuD"/>
    <property type="match status" value="1"/>
</dbReference>
<dbReference type="InterPro" id="IPR052905">
    <property type="entry name" value="LD-transpeptidase_YkuD-like"/>
</dbReference>
<comment type="caution">
    <text evidence="9">The sequence shown here is derived from an EMBL/GenBank/DDBJ whole genome shotgun (WGS) entry which is preliminary data.</text>
</comment>
<dbReference type="EMBL" id="SOBT01000008">
    <property type="protein sequence ID" value="TDU31671.1"/>
    <property type="molecule type" value="Genomic_DNA"/>
</dbReference>
<evidence type="ECO:0000313" key="9">
    <source>
        <dbReference type="EMBL" id="TDU31671.1"/>
    </source>
</evidence>
<name>A0A4R7PDQ4_9GAMM</name>
<feature type="active site" description="Nucleophile" evidence="7">
    <location>
        <position position="591"/>
    </location>
</feature>
<evidence type="ECO:0000256" key="6">
    <source>
        <dbReference type="ARBA" id="ARBA00023316"/>
    </source>
</evidence>
<comment type="similarity">
    <text evidence="2">Belongs to the YkuD family.</text>
</comment>
<dbReference type="GO" id="GO:0009252">
    <property type="term" value="P:peptidoglycan biosynthetic process"/>
    <property type="evidence" value="ECO:0007669"/>
    <property type="project" value="UniProtKB-UniPathway"/>
</dbReference>
<dbReference type="GO" id="GO:0071555">
    <property type="term" value="P:cell wall organization"/>
    <property type="evidence" value="ECO:0007669"/>
    <property type="project" value="UniProtKB-UniRule"/>
</dbReference>
<sequence>MTLIATRLNLLRQARSEFRDRRDRLRHDLTRPDGSVDEDFARQATRGEHAIARVERVQGAECECCGRLILRKRLGALLPAPLSARRRTVISIHPPVLPIRRFGSLCIDASSRMSLRTRLLGTVPPVTPGANRAGGSSGRFALAVLIGLWVHASVVAAAQTDATRDVLALRVDREHAAVVTGGSVAGPTVLESAIATFYERRDAAPAWLGQADRLSALRRNLQGLRFDGLSPDSYGLALLDDAALRPPVDPTARAELDWSITEGFLKSLLHLYRGKLDPRALSSIWNVERRQIDIQQGLASAISSVEEGTLDAVYAEARPEHRIYRDLRDGLKRLVQIADHGGWPTIPGGPTIDAGHSDVRVPALRRRLALGGYDTGPADAASEIFDPALESALRSFQKEQYLDVDGRLGSRTRAALNISTQTRIEQIRANLERARWLLHDLPGDFVLVDIAGFRVRYIRNGEVIFTSRIQVGQPDRRTPIFRAEITELTINPHWIVPPTILEHDVLPALSREPDYLRNHHLRAFDGRGAEVDAGHVDWRHAGDVILRQDAGPDGALGRIAIRFPNRFAVYLHETPHTELFSSARRAFSSGCIRVEHPFDLAAILMENDQHWTREALDDAAATGTTMSIPLPRSIPILLMYWTVDVHADGRVSYKPDVYGLDRLTLGAIDARIGG</sequence>
<dbReference type="AlphaFoldDB" id="A0A4R7PDQ4"/>
<dbReference type="InterPro" id="IPR038063">
    <property type="entry name" value="Transpep_catalytic_dom"/>
</dbReference>
<dbReference type="PANTHER" id="PTHR41533:SF2">
    <property type="entry name" value="BLR7131 PROTEIN"/>
    <property type="match status" value="1"/>
</dbReference>
<dbReference type="UniPathway" id="UPA00219"/>
<evidence type="ECO:0000259" key="8">
    <source>
        <dbReference type="PROSITE" id="PS52029"/>
    </source>
</evidence>
<keyword evidence="5 7" id="KW-0573">Peptidoglycan synthesis</keyword>
<organism evidence="9 10">
    <name type="scientific">Panacagrimonas perspica</name>
    <dbReference type="NCBI Taxonomy" id="381431"/>
    <lineage>
        <taxon>Bacteria</taxon>
        <taxon>Pseudomonadati</taxon>
        <taxon>Pseudomonadota</taxon>
        <taxon>Gammaproteobacteria</taxon>
        <taxon>Nevskiales</taxon>
        <taxon>Nevskiaceae</taxon>
        <taxon>Panacagrimonas</taxon>
    </lineage>
</organism>
<dbReference type="Pfam" id="PF20142">
    <property type="entry name" value="Scaffold"/>
    <property type="match status" value="1"/>
</dbReference>
<evidence type="ECO:0000256" key="3">
    <source>
        <dbReference type="ARBA" id="ARBA00022679"/>
    </source>
</evidence>
<dbReference type="InterPro" id="IPR036366">
    <property type="entry name" value="PGBDSf"/>
</dbReference>
<dbReference type="InterPro" id="IPR045380">
    <property type="entry name" value="LD_TPept_scaffold_dom"/>
</dbReference>
<dbReference type="Proteomes" id="UP000295341">
    <property type="component" value="Unassembled WGS sequence"/>
</dbReference>
<keyword evidence="4 7" id="KW-0133">Cell shape</keyword>